<dbReference type="OMA" id="TCMMVCG"/>
<evidence type="ECO:0000313" key="3">
    <source>
        <dbReference type="Proteomes" id="UP000268350"/>
    </source>
</evidence>
<gene>
    <name evidence="2" type="ORF">DGUA_6G000895</name>
</gene>
<evidence type="ECO:0000256" key="1">
    <source>
        <dbReference type="SAM" id="Phobius"/>
    </source>
</evidence>
<dbReference type="OrthoDB" id="7851746at2759"/>
<feature type="transmembrane region" description="Helical" evidence="1">
    <location>
        <begin position="14"/>
        <end position="37"/>
    </location>
</feature>
<organism evidence="2 3">
    <name type="scientific">Drosophila guanche</name>
    <name type="common">Fruit fly</name>
    <dbReference type="NCBI Taxonomy" id="7266"/>
    <lineage>
        <taxon>Eukaryota</taxon>
        <taxon>Metazoa</taxon>
        <taxon>Ecdysozoa</taxon>
        <taxon>Arthropoda</taxon>
        <taxon>Hexapoda</taxon>
        <taxon>Insecta</taxon>
        <taxon>Pterygota</taxon>
        <taxon>Neoptera</taxon>
        <taxon>Endopterygota</taxon>
        <taxon>Diptera</taxon>
        <taxon>Brachycera</taxon>
        <taxon>Muscomorpha</taxon>
        <taxon>Ephydroidea</taxon>
        <taxon>Drosophilidae</taxon>
        <taxon>Drosophila</taxon>
        <taxon>Sophophora</taxon>
    </lineage>
</organism>
<evidence type="ECO:0000313" key="2">
    <source>
        <dbReference type="EMBL" id="SPP73416.1"/>
    </source>
</evidence>
<dbReference type="EMBL" id="OUUW01000001">
    <property type="protein sequence ID" value="SPP73416.1"/>
    <property type="molecule type" value="Genomic_DNA"/>
</dbReference>
<accession>A0A3B0JJL2</accession>
<sequence length="52" mass="5953">MCVYLGATDDLMEITFFVLCRVLELSLFTCMMICNAIKSKWNNTKAIEMAEP</sequence>
<keyword evidence="3" id="KW-1185">Reference proteome</keyword>
<protein>
    <submittedName>
        <fullName evidence="2">Uncharacterized protein</fullName>
    </submittedName>
</protein>
<keyword evidence="1" id="KW-1133">Transmembrane helix</keyword>
<keyword evidence="1" id="KW-0472">Membrane</keyword>
<keyword evidence="1" id="KW-0812">Transmembrane</keyword>
<dbReference type="Proteomes" id="UP000268350">
    <property type="component" value="Unassembled WGS sequence"/>
</dbReference>
<dbReference type="AlphaFoldDB" id="A0A3B0JJL2"/>
<proteinExistence type="predicted"/>
<name>A0A3B0JJL2_DROGU</name>
<reference evidence="3" key="1">
    <citation type="submission" date="2018-01" db="EMBL/GenBank/DDBJ databases">
        <authorList>
            <person name="Alioto T."/>
            <person name="Alioto T."/>
        </authorList>
    </citation>
    <scope>NUCLEOTIDE SEQUENCE [LARGE SCALE GENOMIC DNA]</scope>
</reference>